<dbReference type="Proteomes" id="UP000070539">
    <property type="component" value="Unassembled WGS sequence"/>
</dbReference>
<dbReference type="InterPro" id="IPR035205">
    <property type="entry name" value="DUF5320"/>
</dbReference>
<evidence type="ECO:0000313" key="3">
    <source>
        <dbReference type="Proteomes" id="UP000070539"/>
    </source>
</evidence>
<dbReference type="EMBL" id="LRVM01000010">
    <property type="protein sequence ID" value="KXL52097.1"/>
    <property type="molecule type" value="Genomic_DNA"/>
</dbReference>
<dbReference type="Pfam" id="PF17253">
    <property type="entry name" value="DUF5320"/>
    <property type="match status" value="1"/>
</dbReference>
<protein>
    <recommendedName>
        <fullName evidence="4">DUF5320 domain-containing protein</fullName>
    </recommendedName>
</protein>
<name>A0A136WC52_9FIRM</name>
<keyword evidence="3" id="KW-1185">Reference proteome</keyword>
<dbReference type="AlphaFoldDB" id="A0A136WC52"/>
<keyword evidence="1" id="KW-0175">Coiled coil</keyword>
<accession>A0A136WC52</accession>
<dbReference type="STRING" id="36847.CLNEO_24460"/>
<proteinExistence type="predicted"/>
<sequence length="106" mass="11496">MPRRDGTGPMGMGAKTGRGAGFCADLATKKNLVGFGCGFGKGNGNRRMLHATGLPRWARFGAQKETEAFAWDVGEKELLKKQANLLESQLNEVNRLLASFEEHTGE</sequence>
<gene>
    <name evidence="2" type="ORF">CLNEO_24460</name>
</gene>
<comment type="caution">
    <text evidence="2">The sequence shown here is derived from an EMBL/GenBank/DDBJ whole genome shotgun (WGS) entry which is preliminary data.</text>
</comment>
<feature type="coiled-coil region" evidence="1">
    <location>
        <begin position="76"/>
        <end position="103"/>
    </location>
</feature>
<evidence type="ECO:0000313" key="2">
    <source>
        <dbReference type="EMBL" id="KXL52097.1"/>
    </source>
</evidence>
<dbReference type="RefSeq" id="WP_066089580.1">
    <property type="nucleotide sequence ID" value="NZ_LRVM01000010.1"/>
</dbReference>
<evidence type="ECO:0000256" key="1">
    <source>
        <dbReference type="SAM" id="Coils"/>
    </source>
</evidence>
<dbReference type="PATRIC" id="fig|36847.3.peg.2853"/>
<reference evidence="2 3" key="1">
    <citation type="submission" date="2016-01" db="EMBL/GenBank/DDBJ databases">
        <title>Genome sequence of Clostridium neopropionicum X4, DSM-3847.</title>
        <authorList>
            <person name="Poehlein A."/>
            <person name="Beck M.H."/>
            <person name="Bengelsdorf F.R."/>
            <person name="Daniel R."/>
            <person name="Duerre P."/>
        </authorList>
    </citation>
    <scope>NUCLEOTIDE SEQUENCE [LARGE SCALE GENOMIC DNA]</scope>
    <source>
        <strain evidence="2 3">DSM-3847</strain>
    </source>
</reference>
<evidence type="ECO:0008006" key="4">
    <source>
        <dbReference type="Google" id="ProtNLM"/>
    </source>
</evidence>
<dbReference type="OrthoDB" id="9815278at2"/>
<organism evidence="2 3">
    <name type="scientific">Anaerotignum neopropionicum</name>
    <dbReference type="NCBI Taxonomy" id="36847"/>
    <lineage>
        <taxon>Bacteria</taxon>
        <taxon>Bacillati</taxon>
        <taxon>Bacillota</taxon>
        <taxon>Clostridia</taxon>
        <taxon>Lachnospirales</taxon>
        <taxon>Anaerotignaceae</taxon>
        <taxon>Anaerotignum</taxon>
    </lineage>
</organism>